<dbReference type="SMART" id="SM00235">
    <property type="entry name" value="ZnMc"/>
    <property type="match status" value="1"/>
</dbReference>
<accession>A0A1W1VRE4</accession>
<organism evidence="7 8">
    <name type="scientific">Thermanaeromonas toyohensis ToBE</name>
    <dbReference type="NCBI Taxonomy" id="698762"/>
    <lineage>
        <taxon>Bacteria</taxon>
        <taxon>Bacillati</taxon>
        <taxon>Bacillota</taxon>
        <taxon>Clostridia</taxon>
        <taxon>Neomoorellales</taxon>
        <taxon>Neomoorellaceae</taxon>
        <taxon>Thermanaeromonas</taxon>
    </lineage>
</organism>
<evidence type="ECO:0000256" key="5">
    <source>
        <dbReference type="ARBA" id="ARBA00023049"/>
    </source>
</evidence>
<protein>
    <submittedName>
        <fullName evidence="7">Matrixin</fullName>
    </submittedName>
</protein>
<dbReference type="PANTHER" id="PTHR10201">
    <property type="entry name" value="MATRIX METALLOPROTEINASE"/>
    <property type="match status" value="1"/>
</dbReference>
<dbReference type="SUPFAM" id="SSF55486">
    <property type="entry name" value="Metalloproteases ('zincins'), catalytic domain"/>
    <property type="match status" value="1"/>
</dbReference>
<evidence type="ECO:0000256" key="2">
    <source>
        <dbReference type="ARBA" id="ARBA00022723"/>
    </source>
</evidence>
<evidence type="ECO:0000256" key="1">
    <source>
        <dbReference type="ARBA" id="ARBA00022670"/>
    </source>
</evidence>
<keyword evidence="3" id="KW-0378">Hydrolase</keyword>
<evidence type="ECO:0000313" key="8">
    <source>
        <dbReference type="Proteomes" id="UP000192569"/>
    </source>
</evidence>
<dbReference type="OrthoDB" id="2942003at2"/>
<dbReference type="GO" id="GO:0006508">
    <property type="term" value="P:proteolysis"/>
    <property type="evidence" value="ECO:0007669"/>
    <property type="project" value="UniProtKB-KW"/>
</dbReference>
<evidence type="ECO:0000256" key="4">
    <source>
        <dbReference type="ARBA" id="ARBA00022833"/>
    </source>
</evidence>
<reference evidence="7 8" key="1">
    <citation type="submission" date="2017-04" db="EMBL/GenBank/DDBJ databases">
        <authorList>
            <person name="Afonso C.L."/>
            <person name="Miller P.J."/>
            <person name="Scott M.A."/>
            <person name="Spackman E."/>
            <person name="Goraichik I."/>
            <person name="Dimitrov K.M."/>
            <person name="Suarez D.L."/>
            <person name="Swayne D.E."/>
        </authorList>
    </citation>
    <scope>NUCLEOTIDE SEQUENCE [LARGE SCALE GENOMIC DNA]</scope>
    <source>
        <strain evidence="7 8">ToBE</strain>
    </source>
</reference>
<keyword evidence="2" id="KW-0479">Metal-binding</keyword>
<keyword evidence="1" id="KW-0645">Protease</keyword>
<dbReference type="InterPro" id="IPR001818">
    <property type="entry name" value="Pept_M10_metallopeptidase"/>
</dbReference>
<keyword evidence="8" id="KW-1185">Reference proteome</keyword>
<dbReference type="GO" id="GO:0004222">
    <property type="term" value="F:metalloendopeptidase activity"/>
    <property type="evidence" value="ECO:0007669"/>
    <property type="project" value="InterPro"/>
</dbReference>
<keyword evidence="4" id="KW-0862">Zinc</keyword>
<dbReference type="EMBL" id="LT838272">
    <property type="protein sequence ID" value="SMB95800.1"/>
    <property type="molecule type" value="Genomic_DNA"/>
</dbReference>
<dbReference type="Gene3D" id="3.40.390.10">
    <property type="entry name" value="Collagenase (Catalytic Domain)"/>
    <property type="match status" value="1"/>
</dbReference>
<sequence>MFIRKLKWAAIILIVFITSAISGFVLAYSLEPYHWPKGTTWWYSVGSNFTSDGVYSITVADNQWNNISNRQVYLANSGTTNNITTETRDGINEIFKANRGSNSYLAQTTSWYNTLTGLESEADIVLNMDYSWSNDPVPPPGFYDVKSVMTHEMGHVVGLGHSDVRSAVMYPTFADQEVRYTLDQDDINGYNAIPW</sequence>
<evidence type="ECO:0000313" key="7">
    <source>
        <dbReference type="EMBL" id="SMB95800.1"/>
    </source>
</evidence>
<dbReference type="InterPro" id="IPR021190">
    <property type="entry name" value="Pept_M10A"/>
</dbReference>
<dbReference type="InterPro" id="IPR006026">
    <property type="entry name" value="Peptidase_Metallo"/>
</dbReference>
<evidence type="ECO:0000256" key="3">
    <source>
        <dbReference type="ARBA" id="ARBA00022801"/>
    </source>
</evidence>
<keyword evidence="5" id="KW-0482">Metalloprotease</keyword>
<dbReference type="InterPro" id="IPR024079">
    <property type="entry name" value="MetalloPept_cat_dom_sf"/>
</dbReference>
<dbReference type="Pfam" id="PF00413">
    <property type="entry name" value="Peptidase_M10"/>
    <property type="match status" value="1"/>
</dbReference>
<dbReference type="PANTHER" id="PTHR10201:SF323">
    <property type="entry name" value="MATRIX METALLOPROTEINASE-21"/>
    <property type="match status" value="1"/>
</dbReference>
<dbReference type="GO" id="GO:0008270">
    <property type="term" value="F:zinc ion binding"/>
    <property type="evidence" value="ECO:0007669"/>
    <property type="project" value="InterPro"/>
</dbReference>
<evidence type="ECO:0000259" key="6">
    <source>
        <dbReference type="SMART" id="SM00235"/>
    </source>
</evidence>
<dbReference type="PRINTS" id="PR00138">
    <property type="entry name" value="MATRIXIN"/>
</dbReference>
<dbReference type="GO" id="GO:0031012">
    <property type="term" value="C:extracellular matrix"/>
    <property type="evidence" value="ECO:0007669"/>
    <property type="project" value="InterPro"/>
</dbReference>
<dbReference type="Proteomes" id="UP000192569">
    <property type="component" value="Chromosome I"/>
</dbReference>
<proteinExistence type="predicted"/>
<gene>
    <name evidence="7" type="ORF">SAMN00808754_1324</name>
</gene>
<name>A0A1W1VRE4_9FIRM</name>
<dbReference type="STRING" id="698762.SAMN00808754_1324"/>
<feature type="domain" description="Peptidase metallopeptidase" evidence="6">
    <location>
        <begin position="60"/>
        <end position="192"/>
    </location>
</feature>
<dbReference type="RefSeq" id="WP_084664960.1">
    <property type="nucleotide sequence ID" value="NZ_LT838272.1"/>
</dbReference>
<dbReference type="AlphaFoldDB" id="A0A1W1VRE4"/>